<dbReference type="Pfam" id="PF12391">
    <property type="entry name" value="PCDO_beta_N"/>
    <property type="match status" value="1"/>
</dbReference>
<dbReference type="EMBL" id="CP010519">
    <property type="protein sequence ID" value="AJE80410.1"/>
    <property type="molecule type" value="Genomic_DNA"/>
</dbReference>
<evidence type="ECO:0000256" key="3">
    <source>
        <dbReference type="ARBA" id="ARBA00023002"/>
    </source>
</evidence>
<protein>
    <submittedName>
        <fullName evidence="5">Protocatechuate 3,4-dioxygenase subunit beta</fullName>
    </submittedName>
</protein>
<dbReference type="Pfam" id="PF00775">
    <property type="entry name" value="Dioxygenase_C"/>
    <property type="match status" value="1"/>
</dbReference>
<dbReference type="GO" id="GO:0008199">
    <property type="term" value="F:ferric iron binding"/>
    <property type="evidence" value="ECO:0007669"/>
    <property type="project" value="InterPro"/>
</dbReference>
<dbReference type="InterPro" id="IPR015889">
    <property type="entry name" value="Intradiol_dOase_core"/>
</dbReference>
<proteinExistence type="inferred from homology"/>
<evidence type="ECO:0000313" key="6">
    <source>
        <dbReference type="Proteomes" id="UP000031523"/>
    </source>
</evidence>
<dbReference type="NCBIfam" id="TIGR02422">
    <property type="entry name" value="protocat_beta"/>
    <property type="match status" value="1"/>
</dbReference>
<reference evidence="5 6" key="1">
    <citation type="submission" date="2015-01" db="EMBL/GenBank/DDBJ databases">
        <title>Enhanced salinomycin production by adjusting the supply of polyketide extender units in Streptomyce albus DSM 41398.</title>
        <authorList>
            <person name="Lu C."/>
        </authorList>
    </citation>
    <scope>NUCLEOTIDE SEQUENCE [LARGE SCALE GENOMIC DNA]</scope>
    <source>
        <strain evidence="6">ATCC 21838 / DSM 41398 / FERM P-419 / JCM 4703 / NBRC 107858</strain>
    </source>
</reference>
<evidence type="ECO:0000259" key="4">
    <source>
        <dbReference type="PROSITE" id="PS00083"/>
    </source>
</evidence>
<evidence type="ECO:0000256" key="1">
    <source>
        <dbReference type="ARBA" id="ARBA00007825"/>
    </source>
</evidence>
<evidence type="ECO:0000313" key="5">
    <source>
        <dbReference type="EMBL" id="AJE80410.1"/>
    </source>
</evidence>
<dbReference type="PANTHER" id="PTHR33711:SF10">
    <property type="entry name" value="INTRADIOL RING-CLEAVAGE DIOXYGENASES DOMAIN-CONTAINING PROTEIN"/>
    <property type="match status" value="1"/>
</dbReference>
<feature type="domain" description="Intradiol ring-cleavage dioxygenases" evidence="4">
    <location>
        <begin position="97"/>
        <end position="125"/>
    </location>
</feature>
<sequence>MTAPLLQRDINAEITRAHDAYHKALTEGAPVRHHPDRDFAPYRSTVLRHPRHPPVAVRDPEAVELSGPVFGVLDVTELDHDLTRRHQGEPLGERIEVTGRVVDREGRPVRGQLVEIWQANAAGRYAHQRDRHPAPLDPHFTGTGRCLTDDRGEYAFTSIKPGAYPWRNHHNAWRPAHIHFSLFGTAFTQRLITQMYFPGDPLFPYDPILQSVDDDAARQRLVATYDPELSDAERSLGYRWDIVLDGPSATWTEEGR</sequence>
<dbReference type="AlphaFoldDB" id="A0A0B5EM38"/>
<dbReference type="InterPro" id="IPR050770">
    <property type="entry name" value="Intradiol_RC_Dioxygenase"/>
</dbReference>
<dbReference type="KEGG" id="sals:SLNWT_0034"/>
<name>A0A0B5EM38_STRA4</name>
<dbReference type="InterPro" id="IPR012785">
    <property type="entry name" value="Protocat_dOase_b"/>
</dbReference>
<dbReference type="SUPFAM" id="SSF49482">
    <property type="entry name" value="Aromatic compound dioxygenase"/>
    <property type="match status" value="1"/>
</dbReference>
<dbReference type="PANTHER" id="PTHR33711">
    <property type="entry name" value="DIOXYGENASE, PUTATIVE (AFU_ORTHOLOGUE AFUA_2G02910)-RELATED"/>
    <property type="match status" value="1"/>
</dbReference>
<dbReference type="GO" id="GO:0018578">
    <property type="term" value="F:protocatechuate 3,4-dioxygenase activity"/>
    <property type="evidence" value="ECO:0007669"/>
    <property type="project" value="InterPro"/>
</dbReference>
<dbReference type="Gene3D" id="2.60.130.10">
    <property type="entry name" value="Aromatic compound dioxygenase"/>
    <property type="match status" value="1"/>
</dbReference>
<comment type="similarity">
    <text evidence="1">Belongs to the intradiol ring-cleavage dioxygenase family.</text>
</comment>
<evidence type="ECO:0000256" key="2">
    <source>
        <dbReference type="ARBA" id="ARBA00022964"/>
    </source>
</evidence>
<accession>A0A0B5EM38</accession>
<organism evidence="5 6">
    <name type="scientific">Streptomyces albus (strain ATCC 21838 / DSM 41398 / FERM P-419 / JCM 4703 / NBRC 107858)</name>
    <dbReference type="NCBI Taxonomy" id="1081613"/>
    <lineage>
        <taxon>Bacteria</taxon>
        <taxon>Bacillati</taxon>
        <taxon>Actinomycetota</taxon>
        <taxon>Actinomycetes</taxon>
        <taxon>Kitasatosporales</taxon>
        <taxon>Streptomycetaceae</taxon>
        <taxon>Streptomyces</taxon>
    </lineage>
</organism>
<gene>
    <name evidence="5" type="ORF">SLNWT_0034</name>
</gene>
<dbReference type="InterPro" id="IPR024756">
    <property type="entry name" value="PCDO_beta_N"/>
</dbReference>
<dbReference type="Proteomes" id="UP000031523">
    <property type="component" value="Chromosome"/>
</dbReference>
<dbReference type="GO" id="GO:0019619">
    <property type="term" value="P:3,4-dihydroxybenzoate catabolic process"/>
    <property type="evidence" value="ECO:0007669"/>
    <property type="project" value="InterPro"/>
</dbReference>
<dbReference type="InterPro" id="IPR000627">
    <property type="entry name" value="Intradiol_dOase_C"/>
</dbReference>
<keyword evidence="3" id="KW-0560">Oxidoreductase</keyword>
<keyword evidence="2 5" id="KW-0223">Dioxygenase</keyword>
<dbReference type="PROSITE" id="PS00083">
    <property type="entry name" value="INTRADIOL_DIOXYGENAS"/>
    <property type="match status" value="1"/>
</dbReference>
<keyword evidence="6" id="KW-1185">Reference proteome</keyword>